<dbReference type="Gene3D" id="3.30.365.10">
    <property type="entry name" value="Aldehyde oxidase/xanthine dehydrogenase, molybdopterin binding domain"/>
    <property type="match status" value="4"/>
</dbReference>
<protein>
    <submittedName>
        <fullName evidence="5">Carbon-monoxide dehydrogenase large subunit</fullName>
    </submittedName>
</protein>
<dbReference type="PANTHER" id="PTHR11908">
    <property type="entry name" value="XANTHINE DEHYDROGENASE"/>
    <property type="match status" value="1"/>
</dbReference>
<dbReference type="SUPFAM" id="SSF54665">
    <property type="entry name" value="CO dehydrogenase molybdoprotein N-domain-like"/>
    <property type="match status" value="1"/>
</dbReference>
<dbReference type="GO" id="GO:0043885">
    <property type="term" value="F:anaerobic carbon-monoxide dehydrogenase activity"/>
    <property type="evidence" value="ECO:0007669"/>
    <property type="project" value="InterPro"/>
</dbReference>
<evidence type="ECO:0000256" key="2">
    <source>
        <dbReference type="ARBA" id="ARBA00023002"/>
    </source>
</evidence>
<dbReference type="InterPro" id="IPR012780">
    <property type="entry name" value="CO_Mo_DH_lsu"/>
</dbReference>
<dbReference type="Pfam" id="PF01315">
    <property type="entry name" value="Ald_Xan_dh_C"/>
    <property type="match status" value="1"/>
</dbReference>
<evidence type="ECO:0000259" key="4">
    <source>
        <dbReference type="SMART" id="SM01008"/>
    </source>
</evidence>
<dbReference type="Pfam" id="PF02738">
    <property type="entry name" value="MoCoBD_1"/>
    <property type="match status" value="1"/>
</dbReference>
<dbReference type="PANTHER" id="PTHR11908:SF132">
    <property type="entry name" value="ALDEHYDE OXIDASE 1-RELATED"/>
    <property type="match status" value="1"/>
</dbReference>
<reference evidence="5 6" key="1">
    <citation type="submission" date="2019-01" db="EMBL/GenBank/DDBJ databases">
        <title>Nocardioides guangzhouensis sp. nov., an actinobacterium isolated from soil.</title>
        <authorList>
            <person name="Fu Y."/>
            <person name="Cai Y."/>
            <person name="Lin Z."/>
            <person name="Chen P."/>
        </authorList>
    </citation>
    <scope>NUCLEOTIDE SEQUENCE [LARGE SCALE GENOMIC DNA]</scope>
    <source>
        <strain evidence="5 6">NBRC 105384</strain>
    </source>
</reference>
<dbReference type="InterPro" id="IPR008274">
    <property type="entry name" value="AldOxase/xan_DH_MoCoBD1"/>
</dbReference>
<dbReference type="OrthoDB" id="9758509at2"/>
<dbReference type="FunFam" id="3.30.365.10:FF:000001">
    <property type="entry name" value="Xanthine dehydrogenase oxidase"/>
    <property type="match status" value="1"/>
</dbReference>
<dbReference type="Pfam" id="PF20256">
    <property type="entry name" value="MoCoBD_2"/>
    <property type="match status" value="1"/>
</dbReference>
<dbReference type="InterPro" id="IPR037165">
    <property type="entry name" value="AldOxase/xan_DH_Mopterin-bd_sf"/>
</dbReference>
<dbReference type="GO" id="GO:0005507">
    <property type="term" value="F:copper ion binding"/>
    <property type="evidence" value="ECO:0007669"/>
    <property type="project" value="InterPro"/>
</dbReference>
<sequence>MTTVDEPGVAAVAEDLEHADNDQHPVGHGRMLRKEDPRFIRGLGRYCDDVQLPGMLHLAILRSPVAHARITHIDTSAAEAHPKVKAVVTGAMLAEKGLAWMPTLSNDVQAVLATDKVRFQGQEVAFVVAEDRYAARDALELIDVDYDILDAVADVRRALAPDAPVIRDDLEGKTDNHIFDWETGDAAATEAVFARADVVVSEDIVYPRVHPAPMETCGAVADYDRVDGKLTLWSTTQAPHAHRTLYAIVAGLPEHKIRVIAPDIGGGFGNKVPIYPGYVCAIVGSLLTGKPVKWIEDRTENLTSTGFARDYVMRGEIAATKDGKILAVRTHVLADHGAFNGVAAPMKYPAGFFGVFTGSYDLEAAYCHMTAVYTNKAPGGVAYACSFRITEAVYLVERIVDCLAYELKMDPVELRRNNFIQPDQFPFTTKTGWVYDSGEYERALDVALEIAGYDDLRREQEEKRARGELMGIGVAFFTEAVGAGPRKDMDILGLGMADGCELRVHPTGKAVVRVSCMSQGQGHETTFAQIVAEEIGIPPADIQVVNGDTDQTPFGLGTYGSRSTPVSGAAAAVVARKVRDKARIIASGMLEVSVADLEWTKGAFAVKGDPSRSVTIQDIAMKAHGAGDLPEGIEGGLEAQVCYNPSNLTYPFGAYVCVVDIDPGTAVVKVRRFVAVDDCGTRINPMIIEGQVHGGLTDGVGMALMEMISFDEDGNCLGGSLMDYLIPTALEVPHWETGHTVTPSPHHPIGAKGVGESATVGSPPAVVNAVVDALKPFGIRHADMPLTPSRVWDAMQGRPTPPL</sequence>
<name>A0A4Q5J917_9ACTN</name>
<accession>A0A4Q5J917</accession>
<comment type="cofactor">
    <cofactor evidence="3">
        <name>Mo-molybdopterin cytosine dinucleotide</name>
        <dbReference type="ChEBI" id="CHEBI:71308"/>
    </cofactor>
</comment>
<keyword evidence="2" id="KW-0560">Oxidoreductase</keyword>
<evidence type="ECO:0000256" key="3">
    <source>
        <dbReference type="ARBA" id="ARBA00053029"/>
    </source>
</evidence>
<dbReference type="InterPro" id="IPR046867">
    <property type="entry name" value="AldOxase/xan_DH_MoCoBD2"/>
</dbReference>
<comment type="caution">
    <text evidence="5">The sequence shown here is derived from an EMBL/GenBank/DDBJ whole genome shotgun (WGS) entry which is preliminary data.</text>
</comment>
<evidence type="ECO:0000256" key="1">
    <source>
        <dbReference type="ARBA" id="ARBA00022505"/>
    </source>
</evidence>
<dbReference type="EMBL" id="SDPU01000012">
    <property type="protein sequence ID" value="RYU14225.1"/>
    <property type="molecule type" value="Genomic_DNA"/>
</dbReference>
<evidence type="ECO:0000313" key="5">
    <source>
        <dbReference type="EMBL" id="RYU14225.1"/>
    </source>
</evidence>
<dbReference type="GO" id="GO:0005506">
    <property type="term" value="F:iron ion binding"/>
    <property type="evidence" value="ECO:0007669"/>
    <property type="project" value="InterPro"/>
</dbReference>
<dbReference type="InterPro" id="IPR036856">
    <property type="entry name" value="Ald_Oxase/Xan_DH_a/b_sf"/>
</dbReference>
<evidence type="ECO:0000313" key="6">
    <source>
        <dbReference type="Proteomes" id="UP000291189"/>
    </source>
</evidence>
<proteinExistence type="predicted"/>
<dbReference type="NCBIfam" id="TIGR02416">
    <property type="entry name" value="CO_dehy_Mo_lg"/>
    <property type="match status" value="1"/>
</dbReference>
<dbReference type="InterPro" id="IPR016208">
    <property type="entry name" value="Ald_Oxase/xanthine_DH-like"/>
</dbReference>
<dbReference type="FunFam" id="3.90.1170.50:FF:000006">
    <property type="entry name" value="Carbon monoxide dehydrogenase large chain"/>
    <property type="match status" value="1"/>
</dbReference>
<organism evidence="5 6">
    <name type="scientific">Nocardioides iriomotensis</name>
    <dbReference type="NCBI Taxonomy" id="715784"/>
    <lineage>
        <taxon>Bacteria</taxon>
        <taxon>Bacillati</taxon>
        <taxon>Actinomycetota</taxon>
        <taxon>Actinomycetes</taxon>
        <taxon>Propionibacteriales</taxon>
        <taxon>Nocardioidaceae</taxon>
        <taxon>Nocardioides</taxon>
    </lineage>
</organism>
<keyword evidence="1" id="KW-0500">Molybdenum</keyword>
<dbReference type="InterPro" id="IPR000674">
    <property type="entry name" value="Ald_Oxase/Xan_DH_a/b"/>
</dbReference>
<gene>
    <name evidence="5" type="ORF">ETU37_04800</name>
</gene>
<dbReference type="Proteomes" id="UP000291189">
    <property type="component" value="Unassembled WGS sequence"/>
</dbReference>
<feature type="domain" description="Aldehyde oxidase/xanthine dehydrogenase a/b hammerhead" evidence="4">
    <location>
        <begin position="41"/>
        <end position="150"/>
    </location>
</feature>
<dbReference type="SMART" id="SM01008">
    <property type="entry name" value="Ald_Xan_dh_C"/>
    <property type="match status" value="1"/>
</dbReference>
<dbReference type="AlphaFoldDB" id="A0A4Q5J917"/>
<dbReference type="SUPFAM" id="SSF56003">
    <property type="entry name" value="Molybdenum cofactor-binding domain"/>
    <property type="match status" value="1"/>
</dbReference>
<dbReference type="GO" id="GO:0030151">
    <property type="term" value="F:molybdenum ion binding"/>
    <property type="evidence" value="ECO:0007669"/>
    <property type="project" value="InterPro"/>
</dbReference>
<dbReference type="RefSeq" id="WP_129985847.1">
    <property type="nucleotide sequence ID" value="NZ_SDPU01000012.1"/>
</dbReference>
<dbReference type="Gene3D" id="3.90.1170.50">
    <property type="entry name" value="Aldehyde oxidase/xanthine dehydrogenase, a/b hammerhead"/>
    <property type="match status" value="1"/>
</dbReference>
<keyword evidence="6" id="KW-1185">Reference proteome</keyword>